<evidence type="ECO:0000256" key="5">
    <source>
        <dbReference type="ARBA" id="ARBA00022692"/>
    </source>
</evidence>
<dbReference type="GO" id="GO:0005886">
    <property type="term" value="C:plasma membrane"/>
    <property type="evidence" value="ECO:0007669"/>
    <property type="project" value="UniProtKB-SubCell"/>
</dbReference>
<dbReference type="PROSITE" id="PS00873">
    <property type="entry name" value="NA_ALANINE_SYMP"/>
    <property type="match status" value="1"/>
</dbReference>
<evidence type="ECO:0000256" key="4">
    <source>
        <dbReference type="ARBA" id="ARBA00022475"/>
    </source>
</evidence>
<evidence type="ECO:0000313" key="10">
    <source>
        <dbReference type="EMBL" id="ALB22780.1"/>
    </source>
</evidence>
<dbReference type="GO" id="GO:0005283">
    <property type="term" value="F:amino acid:sodium symporter activity"/>
    <property type="evidence" value="ECO:0007669"/>
    <property type="project" value="InterPro"/>
</dbReference>
<feature type="transmembrane region" description="Helical" evidence="9">
    <location>
        <begin position="415"/>
        <end position="433"/>
    </location>
</feature>
<dbReference type="OrthoDB" id="9806926at2"/>
<keyword evidence="8 9" id="KW-0472">Membrane</keyword>
<sequence length="442" mass="46409">MEIASFLNALSGFVWGPVMLILLLGCGLYLTIRLRLLQLRKLGVALKLIVKKDSKQAKGEISGFKALTTAMAATVGTGNIAGVATAIVLGGPGAIFWMWMTALIGMVTKYAEAVLAVKYRETDANGNFVGGPMYYIKNGLGSRWQGLGVAFAIFGTIAAFGIGNSVQSNSMAHVLNNHFGISPWLVGGVSAVLVGLVLFGGIRWIGRVTSYLVPIMAVFYIIGGLVVIGLNIHHLSSVFMLIINSAFSGTAAAGGFAGATMMAAIRFGVARGVFSNEAGLGTAPIAHAAAKTNSPVRQGLIAMTGTFFDTIILCSITAFVILLSGLWTSGETGAALSSDAFQVAFNGGGLVVTVGLVIFAFTTLLGWSYYGERCASYLFGTKIIIPYRILWVIVIVLGAVANLNLLWLVADILNALMAIPNLIALILLAPIVVKLTRDYEGS</sequence>
<feature type="transmembrane region" description="Helical" evidence="9">
    <location>
        <begin position="389"/>
        <end position="409"/>
    </location>
</feature>
<feature type="transmembrane region" description="Helical" evidence="9">
    <location>
        <begin position="12"/>
        <end position="32"/>
    </location>
</feature>
<keyword evidence="5 9" id="KW-0812">Transmembrane</keyword>
<evidence type="ECO:0000256" key="2">
    <source>
        <dbReference type="ARBA" id="ARBA00009261"/>
    </source>
</evidence>
<feature type="transmembrane region" description="Helical" evidence="9">
    <location>
        <begin position="238"/>
        <end position="265"/>
    </location>
</feature>
<keyword evidence="9" id="KW-0997">Cell inner membrane</keyword>
<protein>
    <submittedName>
        <fullName evidence="10">Amino acid carrier family protein</fullName>
    </submittedName>
</protein>
<feature type="transmembrane region" description="Helical" evidence="9">
    <location>
        <begin position="307"/>
        <end position="327"/>
    </location>
</feature>
<feature type="transmembrane region" description="Helical" evidence="9">
    <location>
        <begin position="94"/>
        <end position="111"/>
    </location>
</feature>
<evidence type="ECO:0000256" key="9">
    <source>
        <dbReference type="RuleBase" id="RU363064"/>
    </source>
</evidence>
<evidence type="ECO:0000256" key="1">
    <source>
        <dbReference type="ARBA" id="ARBA00004651"/>
    </source>
</evidence>
<proteinExistence type="inferred from homology"/>
<reference evidence="10 11" key="1">
    <citation type="journal article" date="2014" name="Genome Announc.">
        <title>Comparative Genome Analysis of Two Isolates of the Fish Pathogen Piscirickettsia salmonis from Different Hosts Reveals Major Differences in Virulence-Associated Secretion Systems.</title>
        <authorList>
            <person name="Bohle H."/>
            <person name="Henriquez P."/>
            <person name="Grothusen H."/>
            <person name="Navas E."/>
            <person name="Sandoval A."/>
            <person name="Bustamante F."/>
            <person name="Bustos P."/>
            <person name="Mancilla M."/>
        </authorList>
    </citation>
    <scope>NUCLEOTIDE SEQUENCE [LARGE SCALE GENOMIC DNA]</scope>
    <source>
        <strain evidence="11">B1-32597</strain>
    </source>
</reference>
<feature type="transmembrane region" description="Helical" evidence="9">
    <location>
        <begin position="144"/>
        <end position="163"/>
    </location>
</feature>
<evidence type="ECO:0000256" key="7">
    <source>
        <dbReference type="ARBA" id="ARBA00022989"/>
    </source>
</evidence>
<evidence type="ECO:0000313" key="11">
    <source>
        <dbReference type="Proteomes" id="UP000029558"/>
    </source>
</evidence>
<gene>
    <name evidence="10" type="ORF">KU39_1598</name>
</gene>
<dbReference type="PANTHER" id="PTHR30330:SF3">
    <property type="entry name" value="TRANSCRIPTIONAL REGULATOR, LRP FAMILY"/>
    <property type="match status" value="1"/>
</dbReference>
<dbReference type="InterPro" id="IPR001463">
    <property type="entry name" value="Na/Ala_symport"/>
</dbReference>
<dbReference type="NCBIfam" id="TIGR00835">
    <property type="entry name" value="agcS"/>
    <property type="match status" value="1"/>
</dbReference>
<comment type="subcellular location">
    <subcellularLocation>
        <location evidence="9">Cell inner membrane</location>
        <topology evidence="9">Multi-pass membrane protein</topology>
    </subcellularLocation>
    <subcellularLocation>
        <location evidence="1">Cell membrane</location>
        <topology evidence="1">Multi-pass membrane protein</topology>
    </subcellularLocation>
</comment>
<keyword evidence="7 9" id="KW-1133">Transmembrane helix</keyword>
<feature type="transmembrane region" description="Helical" evidence="9">
    <location>
        <begin position="347"/>
        <end position="369"/>
    </location>
</feature>
<dbReference type="AlphaFoldDB" id="A0A1L6TBT9"/>
<organism evidence="10 11">
    <name type="scientific">Piscirickettsia salmonis</name>
    <dbReference type="NCBI Taxonomy" id="1238"/>
    <lineage>
        <taxon>Bacteria</taxon>
        <taxon>Pseudomonadati</taxon>
        <taxon>Pseudomonadota</taxon>
        <taxon>Gammaproteobacteria</taxon>
        <taxon>Thiotrichales</taxon>
        <taxon>Piscirickettsiaceae</taxon>
        <taxon>Piscirickettsia</taxon>
    </lineage>
</organism>
<feature type="transmembrane region" description="Helical" evidence="9">
    <location>
        <begin position="211"/>
        <end position="232"/>
    </location>
</feature>
<evidence type="ECO:0000256" key="3">
    <source>
        <dbReference type="ARBA" id="ARBA00022448"/>
    </source>
</evidence>
<comment type="similarity">
    <text evidence="2 9">Belongs to the alanine or glycine:cation symporter (AGCS) (TC 2.A.25) family.</text>
</comment>
<feature type="transmembrane region" description="Helical" evidence="9">
    <location>
        <begin position="66"/>
        <end position="88"/>
    </location>
</feature>
<dbReference type="EMBL" id="CP012508">
    <property type="protein sequence ID" value="ALB22780.1"/>
    <property type="molecule type" value="Genomic_DNA"/>
</dbReference>
<name>A0A1L6TBT9_PISSA</name>
<keyword evidence="6 9" id="KW-0769">Symport</keyword>
<evidence type="ECO:0000256" key="8">
    <source>
        <dbReference type="ARBA" id="ARBA00023136"/>
    </source>
</evidence>
<dbReference type="Pfam" id="PF01235">
    <property type="entry name" value="Na_Ala_symp"/>
    <property type="match status" value="1"/>
</dbReference>
<dbReference type="PRINTS" id="PR00175">
    <property type="entry name" value="NAALASMPORT"/>
</dbReference>
<evidence type="ECO:0000256" key="6">
    <source>
        <dbReference type="ARBA" id="ARBA00022847"/>
    </source>
</evidence>
<dbReference type="FunFam" id="1.20.1740.10:FF:000004">
    <property type="entry name" value="Sodium:alanine symporter family protein"/>
    <property type="match status" value="1"/>
</dbReference>
<keyword evidence="3 9" id="KW-0813">Transport</keyword>
<keyword evidence="4" id="KW-1003">Cell membrane</keyword>
<dbReference type="RefSeq" id="WP_017378512.1">
    <property type="nucleotide sequence ID" value="NZ_CP012508.1"/>
</dbReference>
<dbReference type="Gene3D" id="1.20.1740.10">
    <property type="entry name" value="Amino acid/polyamine transporter I"/>
    <property type="match status" value="1"/>
</dbReference>
<accession>A0A1L6TBT9</accession>
<dbReference type="PANTHER" id="PTHR30330">
    <property type="entry name" value="AGSS FAMILY TRANSPORTER, SODIUM-ALANINE"/>
    <property type="match status" value="1"/>
</dbReference>
<feature type="transmembrane region" description="Helical" evidence="9">
    <location>
        <begin position="183"/>
        <end position="204"/>
    </location>
</feature>
<dbReference type="Proteomes" id="UP000029558">
    <property type="component" value="Chromosome"/>
</dbReference>